<reference evidence="1" key="1">
    <citation type="submission" date="2021-06" db="EMBL/GenBank/DDBJ databases">
        <authorList>
            <person name="Kallberg Y."/>
            <person name="Tangrot J."/>
            <person name="Rosling A."/>
        </authorList>
    </citation>
    <scope>NUCLEOTIDE SEQUENCE</scope>
    <source>
        <strain evidence="1">MA453B</strain>
    </source>
</reference>
<feature type="non-terminal residue" evidence="1">
    <location>
        <position position="1"/>
    </location>
</feature>
<gene>
    <name evidence="1" type="ORF">DERYTH_LOCUS9312</name>
</gene>
<protein>
    <submittedName>
        <fullName evidence="1">14226_t:CDS:1</fullName>
    </submittedName>
</protein>
<dbReference type="OrthoDB" id="2433005at2759"/>
<keyword evidence="2" id="KW-1185">Reference proteome</keyword>
<organism evidence="1 2">
    <name type="scientific">Dentiscutata erythropus</name>
    <dbReference type="NCBI Taxonomy" id="1348616"/>
    <lineage>
        <taxon>Eukaryota</taxon>
        <taxon>Fungi</taxon>
        <taxon>Fungi incertae sedis</taxon>
        <taxon>Mucoromycota</taxon>
        <taxon>Glomeromycotina</taxon>
        <taxon>Glomeromycetes</taxon>
        <taxon>Diversisporales</taxon>
        <taxon>Gigasporaceae</taxon>
        <taxon>Dentiscutata</taxon>
    </lineage>
</organism>
<accession>A0A9N9DCU0</accession>
<dbReference type="Proteomes" id="UP000789405">
    <property type="component" value="Unassembled WGS sequence"/>
</dbReference>
<evidence type="ECO:0000313" key="1">
    <source>
        <dbReference type="EMBL" id="CAG8634303.1"/>
    </source>
</evidence>
<sequence length="65" mass="7609">YRSQKRQKLQQMEKQLKKASFDMQLVRPTVGYPSLEKIQPGLLEAIVQIVSSDRQADDRQHLELI</sequence>
<name>A0A9N9DCU0_9GLOM</name>
<dbReference type="AlphaFoldDB" id="A0A9N9DCU0"/>
<proteinExistence type="predicted"/>
<evidence type="ECO:0000313" key="2">
    <source>
        <dbReference type="Proteomes" id="UP000789405"/>
    </source>
</evidence>
<dbReference type="EMBL" id="CAJVPY010005053">
    <property type="protein sequence ID" value="CAG8634303.1"/>
    <property type="molecule type" value="Genomic_DNA"/>
</dbReference>
<comment type="caution">
    <text evidence="1">The sequence shown here is derived from an EMBL/GenBank/DDBJ whole genome shotgun (WGS) entry which is preliminary data.</text>
</comment>